<evidence type="ECO:0000313" key="3">
    <source>
        <dbReference type="EMBL" id="MFC4857617.1"/>
    </source>
</evidence>
<proteinExistence type="predicted"/>
<evidence type="ECO:0008006" key="5">
    <source>
        <dbReference type="Google" id="ProtNLM"/>
    </source>
</evidence>
<feature type="transmembrane region" description="Helical" evidence="2">
    <location>
        <begin position="37"/>
        <end position="58"/>
    </location>
</feature>
<dbReference type="RefSeq" id="WP_378059608.1">
    <property type="nucleotide sequence ID" value="NZ_JBHSIS010000020.1"/>
</dbReference>
<keyword evidence="4" id="KW-1185">Reference proteome</keyword>
<name>A0ABV9S7B0_9PSEU</name>
<evidence type="ECO:0000313" key="4">
    <source>
        <dbReference type="Proteomes" id="UP001595859"/>
    </source>
</evidence>
<keyword evidence="2" id="KW-1133">Transmembrane helix</keyword>
<feature type="compositionally biased region" description="Low complexity" evidence="1">
    <location>
        <begin position="1"/>
        <end position="18"/>
    </location>
</feature>
<dbReference type="EMBL" id="JBHSIS010000020">
    <property type="protein sequence ID" value="MFC4857617.1"/>
    <property type="molecule type" value="Genomic_DNA"/>
</dbReference>
<keyword evidence="2" id="KW-0472">Membrane</keyword>
<sequence length="448" mass="46660">MTAPTAAPPARSDSAPAPERSGRVGELRELARTTPGVLVVLTVALVLVSLLVGLFTALNVQSRAKALDDLAARSGPLSIAAQDLYRSLSDADATANSAFLAGGLERADVRARYEADIAQATAALGTAVAAREPADLADPESPLSVLSRELSTYTGLVETARANNRQGLPVGAAYQREASNLMREELLPAAQRLYTDETAVLRADQDRAGGLPVVEVLLGLVLLALLVLAQRYLRQRTRRRLNIGLLVATGAAVLSLAWVLIATTGVMANVDASQENGSEQTDVLAQARIAALAARGNETLTLVARGSGAQAEDDYQEAVGRLVTGGGLLARAQDIATGAVREDVQAAIVAQRDWHEVHDRIRQLDGDGDYLGAVALTIGPGEDGAAAKFDAVDTALREAIAATEATFEDEVAQADGALTGTVIGVLALALLAAAGAATGIWQRLKEYR</sequence>
<organism evidence="3 4">
    <name type="scientific">Actinophytocola glycyrrhizae</name>
    <dbReference type="NCBI Taxonomy" id="2044873"/>
    <lineage>
        <taxon>Bacteria</taxon>
        <taxon>Bacillati</taxon>
        <taxon>Actinomycetota</taxon>
        <taxon>Actinomycetes</taxon>
        <taxon>Pseudonocardiales</taxon>
        <taxon>Pseudonocardiaceae</taxon>
    </lineage>
</organism>
<reference evidence="4" key="1">
    <citation type="journal article" date="2019" name="Int. J. Syst. Evol. Microbiol.">
        <title>The Global Catalogue of Microorganisms (GCM) 10K type strain sequencing project: providing services to taxonomists for standard genome sequencing and annotation.</title>
        <authorList>
            <consortium name="The Broad Institute Genomics Platform"/>
            <consortium name="The Broad Institute Genome Sequencing Center for Infectious Disease"/>
            <person name="Wu L."/>
            <person name="Ma J."/>
        </authorList>
    </citation>
    <scope>NUCLEOTIDE SEQUENCE [LARGE SCALE GENOMIC DNA]</scope>
    <source>
        <strain evidence="4">ZS-22-S1</strain>
    </source>
</reference>
<dbReference type="Proteomes" id="UP001595859">
    <property type="component" value="Unassembled WGS sequence"/>
</dbReference>
<evidence type="ECO:0000256" key="1">
    <source>
        <dbReference type="SAM" id="MobiDB-lite"/>
    </source>
</evidence>
<feature type="transmembrane region" description="Helical" evidence="2">
    <location>
        <begin position="209"/>
        <end position="229"/>
    </location>
</feature>
<comment type="caution">
    <text evidence="3">The sequence shown here is derived from an EMBL/GenBank/DDBJ whole genome shotgun (WGS) entry which is preliminary data.</text>
</comment>
<keyword evidence="2" id="KW-0812">Transmembrane</keyword>
<protein>
    <recommendedName>
        <fullName evidence="5">Secreted protein</fullName>
    </recommendedName>
</protein>
<feature type="transmembrane region" description="Helical" evidence="2">
    <location>
        <begin position="241"/>
        <end position="261"/>
    </location>
</feature>
<feature type="transmembrane region" description="Helical" evidence="2">
    <location>
        <begin position="417"/>
        <end position="441"/>
    </location>
</feature>
<gene>
    <name evidence="3" type="ORF">ACFPCV_29310</name>
</gene>
<accession>A0ABV9S7B0</accession>
<evidence type="ECO:0000256" key="2">
    <source>
        <dbReference type="SAM" id="Phobius"/>
    </source>
</evidence>
<feature type="region of interest" description="Disordered" evidence="1">
    <location>
        <begin position="1"/>
        <end position="24"/>
    </location>
</feature>